<gene>
    <name evidence="3" type="ORF">CEUTPL_LOCUS13359</name>
</gene>
<name>A0A9N9QRZ4_9CUCU</name>
<reference evidence="3" key="1">
    <citation type="submission" date="2022-01" db="EMBL/GenBank/DDBJ databases">
        <authorList>
            <person name="King R."/>
        </authorList>
    </citation>
    <scope>NUCLEOTIDE SEQUENCE</scope>
</reference>
<dbReference type="InterPro" id="IPR020103">
    <property type="entry name" value="PsdUridine_synth_cat_dom_sf"/>
</dbReference>
<evidence type="ECO:0000259" key="2">
    <source>
        <dbReference type="Pfam" id="PF01509"/>
    </source>
</evidence>
<accession>A0A9N9QRZ4</accession>
<dbReference type="Pfam" id="PF01509">
    <property type="entry name" value="TruB_N"/>
    <property type="match status" value="1"/>
</dbReference>
<dbReference type="AlphaFoldDB" id="A0A9N9QRZ4"/>
<dbReference type="InterPro" id="IPR002501">
    <property type="entry name" value="PsdUridine_synth_N"/>
</dbReference>
<dbReference type="EMBL" id="OU892284">
    <property type="protein sequence ID" value="CAG9772958.1"/>
    <property type="molecule type" value="Genomic_DNA"/>
</dbReference>
<keyword evidence="4" id="KW-1185">Reference proteome</keyword>
<dbReference type="PANTHER" id="PTHR13195:SF0">
    <property type="entry name" value="PSEUDOURIDYLATE SYNTHASE TRUB2, MITOCHONDRIAL"/>
    <property type="match status" value="1"/>
</dbReference>
<protein>
    <recommendedName>
        <fullName evidence="2">Pseudouridine synthase II N-terminal domain-containing protein</fullName>
    </recommendedName>
</protein>
<dbReference type="GO" id="GO:0003723">
    <property type="term" value="F:RNA binding"/>
    <property type="evidence" value="ECO:0007669"/>
    <property type="project" value="InterPro"/>
</dbReference>
<evidence type="ECO:0000313" key="3">
    <source>
        <dbReference type="EMBL" id="CAG9772958.1"/>
    </source>
</evidence>
<sequence>MLVPEAPAVWNALKGLICIYKPAEVPVKKLRNIFIHKMCQELNNLKVRPPSGYVDIQGDPSKQLTVLVRPNLADNPLVVGPRYQEQDLPVSWSNYLGYNTSGVLLFGVKSGTKQAKHIRENLPTRSYRVKGVLGQVTDNCYKTGKVIQKSTWKHVKRENMDKFLSAMQAAHQKKMFELCGVDMQSQAAYDLAIQGLIRPANSKIPVIYGIKCVEFDGPEFTLEIQCVNEYEDYLMHLINEIGLKLHSTAHCTGIQCIRHSRFTIENALLMKHWTLPNILENMEKCEEVLKNNQGTSVTLA</sequence>
<dbReference type="PANTHER" id="PTHR13195">
    <property type="entry name" value="PSEUDOURIDINE SYNTHASE-RELATED"/>
    <property type="match status" value="1"/>
</dbReference>
<organism evidence="3 4">
    <name type="scientific">Ceutorhynchus assimilis</name>
    <name type="common">cabbage seed weevil</name>
    <dbReference type="NCBI Taxonomy" id="467358"/>
    <lineage>
        <taxon>Eukaryota</taxon>
        <taxon>Metazoa</taxon>
        <taxon>Ecdysozoa</taxon>
        <taxon>Arthropoda</taxon>
        <taxon>Hexapoda</taxon>
        <taxon>Insecta</taxon>
        <taxon>Pterygota</taxon>
        <taxon>Neoptera</taxon>
        <taxon>Endopterygota</taxon>
        <taxon>Coleoptera</taxon>
        <taxon>Polyphaga</taxon>
        <taxon>Cucujiformia</taxon>
        <taxon>Curculionidae</taxon>
        <taxon>Ceutorhynchinae</taxon>
        <taxon>Ceutorhynchus</taxon>
    </lineage>
</organism>
<dbReference type="GO" id="GO:0009982">
    <property type="term" value="F:pseudouridine synthase activity"/>
    <property type="evidence" value="ECO:0007669"/>
    <property type="project" value="InterPro"/>
</dbReference>
<feature type="domain" description="Pseudouridine synthase II N-terminal" evidence="2">
    <location>
        <begin position="99"/>
        <end position="227"/>
    </location>
</feature>
<dbReference type="Proteomes" id="UP001152799">
    <property type="component" value="Chromosome 8"/>
</dbReference>
<dbReference type="SUPFAM" id="SSF55120">
    <property type="entry name" value="Pseudouridine synthase"/>
    <property type="match status" value="1"/>
</dbReference>
<dbReference type="GO" id="GO:0001522">
    <property type="term" value="P:pseudouridine synthesis"/>
    <property type="evidence" value="ECO:0007669"/>
    <property type="project" value="InterPro"/>
</dbReference>
<dbReference type="GO" id="GO:0006396">
    <property type="term" value="P:RNA processing"/>
    <property type="evidence" value="ECO:0007669"/>
    <property type="project" value="InterPro"/>
</dbReference>
<dbReference type="Gene3D" id="3.30.2350.10">
    <property type="entry name" value="Pseudouridine synthase"/>
    <property type="match status" value="1"/>
</dbReference>
<comment type="similarity">
    <text evidence="1">Belongs to the pseudouridine synthase TruB family.</text>
</comment>
<evidence type="ECO:0000313" key="4">
    <source>
        <dbReference type="Proteomes" id="UP001152799"/>
    </source>
</evidence>
<evidence type="ECO:0000256" key="1">
    <source>
        <dbReference type="ARBA" id="ARBA00008999"/>
    </source>
</evidence>
<dbReference type="OrthoDB" id="9995526at2759"/>
<proteinExistence type="inferred from homology"/>
<dbReference type="InterPro" id="IPR039048">
    <property type="entry name" value="Trub2"/>
</dbReference>